<evidence type="ECO:0000256" key="2">
    <source>
        <dbReference type="RuleBase" id="RU365003"/>
    </source>
</evidence>
<dbReference type="PANTHER" id="PTHR13299">
    <property type="entry name" value="PEROXISOMAL MEMBRANE PROTEIN PEX16"/>
    <property type="match status" value="1"/>
</dbReference>
<protein>
    <recommendedName>
        <fullName evidence="2">Peroxisomal membrane protein PEX16</fullName>
    </recommendedName>
</protein>
<dbReference type="EMBL" id="GGEC01024360">
    <property type="protein sequence ID" value="MBX04844.1"/>
    <property type="molecule type" value="Transcribed_RNA"/>
</dbReference>
<keyword evidence="2" id="KW-0962">Peroxisome biogenesis</keyword>
<keyword evidence="2" id="KW-1133">Transmembrane helix</keyword>
<dbReference type="Pfam" id="PF08610">
    <property type="entry name" value="Pex16"/>
    <property type="match status" value="1"/>
</dbReference>
<dbReference type="PANTHER" id="PTHR13299:SF0">
    <property type="entry name" value="PEROXISOMAL MEMBRANE PROTEIN PEX16"/>
    <property type="match status" value="1"/>
</dbReference>
<dbReference type="AlphaFoldDB" id="A0A2P2KGJ9"/>
<keyword evidence="2" id="KW-0576">Peroxisome</keyword>
<comment type="subcellular location">
    <subcellularLocation>
        <location evidence="2">Peroxisome membrane</location>
    </subcellularLocation>
</comment>
<sequence length="369" mass="41724">MEAYKTWVRRNKDFVHSLESLASGLTWLLPERFSSSEIGPEAVTAILGILTAINQHIIDATPIGTPSSSAEPNSFPYTLCISATKDLETLIEVAAIHYCGEDKKWNFIAVTEAAKVLVRLALFWNSGYKMLLHGEETPNTETNLDFSGSQQGSRSTAKLRSHVGPAHLHAFNGQNQWNLEGRALSALSRFGENARMVSDPLWLHRVQHHHAIMEPPHQAVQRPTLSMILSEKGIHGALFVMGEFLFITRPLIYVLFIRRYGIRSWIPWFLSLGVDFIGTGILAQLIKSRYGGKGQKFHLTVSEQDELKRRKLLWALYLMRDPFFSKYTRKRLESTQKLLEPVPIVGFLTEKIVELLIGAQSRYTYMSGS</sequence>
<dbReference type="GO" id="GO:0007031">
    <property type="term" value="P:peroxisome organization"/>
    <property type="evidence" value="ECO:0007669"/>
    <property type="project" value="UniProtKB-KW"/>
</dbReference>
<keyword evidence="2" id="KW-0472">Membrane</keyword>
<keyword evidence="2" id="KW-0812">Transmembrane</keyword>
<accession>A0A2P2KGJ9</accession>
<name>A0A2P2KGJ9_RHIMU</name>
<evidence type="ECO:0000256" key="1">
    <source>
        <dbReference type="ARBA" id="ARBA00009505"/>
    </source>
</evidence>
<reference evidence="3" key="1">
    <citation type="submission" date="2018-02" db="EMBL/GenBank/DDBJ databases">
        <title>Rhizophora mucronata_Transcriptome.</title>
        <authorList>
            <person name="Meera S.P."/>
            <person name="Sreeshan A."/>
            <person name="Augustine A."/>
        </authorList>
    </citation>
    <scope>NUCLEOTIDE SEQUENCE</scope>
    <source>
        <tissue evidence="3">Leaf</tissue>
    </source>
</reference>
<feature type="transmembrane region" description="Helical" evidence="2">
    <location>
        <begin position="236"/>
        <end position="256"/>
    </location>
</feature>
<proteinExistence type="inferred from homology"/>
<dbReference type="InterPro" id="IPR013919">
    <property type="entry name" value="Pex16"/>
</dbReference>
<comment type="similarity">
    <text evidence="1 2">Belongs to the peroxin-16 family.</text>
</comment>
<organism evidence="3">
    <name type="scientific">Rhizophora mucronata</name>
    <name type="common">Asiatic mangrove</name>
    <dbReference type="NCBI Taxonomy" id="61149"/>
    <lineage>
        <taxon>Eukaryota</taxon>
        <taxon>Viridiplantae</taxon>
        <taxon>Streptophyta</taxon>
        <taxon>Embryophyta</taxon>
        <taxon>Tracheophyta</taxon>
        <taxon>Spermatophyta</taxon>
        <taxon>Magnoliopsida</taxon>
        <taxon>eudicotyledons</taxon>
        <taxon>Gunneridae</taxon>
        <taxon>Pentapetalae</taxon>
        <taxon>rosids</taxon>
        <taxon>fabids</taxon>
        <taxon>Malpighiales</taxon>
        <taxon>Rhizophoraceae</taxon>
        <taxon>Rhizophora</taxon>
    </lineage>
</organism>
<dbReference type="GO" id="GO:0005778">
    <property type="term" value="C:peroxisomal membrane"/>
    <property type="evidence" value="ECO:0007669"/>
    <property type="project" value="UniProtKB-SubCell"/>
</dbReference>
<evidence type="ECO:0000313" key="3">
    <source>
        <dbReference type="EMBL" id="MBX04844.1"/>
    </source>
</evidence>
<feature type="transmembrane region" description="Helical" evidence="2">
    <location>
        <begin position="268"/>
        <end position="286"/>
    </location>
</feature>